<dbReference type="EMBL" id="JAHLFJ010000075">
    <property type="protein sequence ID" value="MBU3856465.1"/>
    <property type="molecule type" value="Genomic_DNA"/>
</dbReference>
<proteinExistence type="inferred from homology"/>
<dbReference type="GO" id="GO:0015562">
    <property type="term" value="F:efflux transmembrane transporter activity"/>
    <property type="evidence" value="ECO:0007669"/>
    <property type="project" value="InterPro"/>
</dbReference>
<dbReference type="PANTHER" id="PTHR30026:SF20">
    <property type="entry name" value="OUTER MEMBRANE PROTEIN TOLC"/>
    <property type="match status" value="1"/>
</dbReference>
<keyword evidence="6" id="KW-0472">Membrane</keyword>
<keyword evidence="8" id="KW-0732">Signal</keyword>
<keyword evidence="5" id="KW-0812">Transmembrane</keyword>
<evidence type="ECO:0000256" key="1">
    <source>
        <dbReference type="ARBA" id="ARBA00004442"/>
    </source>
</evidence>
<dbReference type="InterPro" id="IPR051906">
    <property type="entry name" value="TolC-like"/>
</dbReference>
<organism evidence="9 10">
    <name type="scientific">Candidatus Phocaeicola excrementipullorum</name>
    <dbReference type="NCBI Taxonomy" id="2838731"/>
    <lineage>
        <taxon>Bacteria</taxon>
        <taxon>Pseudomonadati</taxon>
        <taxon>Bacteroidota</taxon>
        <taxon>Bacteroidia</taxon>
        <taxon>Bacteroidales</taxon>
        <taxon>Bacteroidaceae</taxon>
        <taxon>Phocaeicola</taxon>
    </lineage>
</organism>
<dbReference type="GO" id="GO:0009279">
    <property type="term" value="C:cell outer membrane"/>
    <property type="evidence" value="ECO:0007669"/>
    <property type="project" value="UniProtKB-SubCell"/>
</dbReference>
<name>A0A948TNR9_9BACT</name>
<dbReference type="SUPFAM" id="SSF56954">
    <property type="entry name" value="Outer membrane efflux proteins (OEP)"/>
    <property type="match status" value="1"/>
</dbReference>
<protein>
    <submittedName>
        <fullName evidence="9">TolC family protein</fullName>
    </submittedName>
</protein>
<dbReference type="GO" id="GO:1990281">
    <property type="term" value="C:efflux pump complex"/>
    <property type="evidence" value="ECO:0007669"/>
    <property type="project" value="TreeGrafter"/>
</dbReference>
<dbReference type="Gene3D" id="1.20.1600.10">
    <property type="entry name" value="Outer membrane efflux proteins (OEP)"/>
    <property type="match status" value="1"/>
</dbReference>
<evidence type="ECO:0000256" key="5">
    <source>
        <dbReference type="ARBA" id="ARBA00022692"/>
    </source>
</evidence>
<evidence type="ECO:0000256" key="4">
    <source>
        <dbReference type="ARBA" id="ARBA00022452"/>
    </source>
</evidence>
<keyword evidence="4" id="KW-1134">Transmembrane beta strand</keyword>
<keyword evidence="7" id="KW-0998">Cell outer membrane</keyword>
<evidence type="ECO:0000313" key="10">
    <source>
        <dbReference type="Proteomes" id="UP000784286"/>
    </source>
</evidence>
<dbReference type="PANTHER" id="PTHR30026">
    <property type="entry name" value="OUTER MEMBRANE PROTEIN TOLC"/>
    <property type="match status" value="1"/>
</dbReference>
<evidence type="ECO:0000256" key="3">
    <source>
        <dbReference type="ARBA" id="ARBA00022448"/>
    </source>
</evidence>
<comment type="caution">
    <text evidence="9">The sequence shown here is derived from an EMBL/GenBank/DDBJ whole genome shotgun (WGS) entry which is preliminary data.</text>
</comment>
<keyword evidence="3" id="KW-0813">Transport</keyword>
<reference evidence="9" key="2">
    <citation type="submission" date="2021-04" db="EMBL/GenBank/DDBJ databases">
        <authorList>
            <person name="Gilroy R."/>
        </authorList>
    </citation>
    <scope>NUCLEOTIDE SEQUENCE</scope>
    <source>
        <strain evidence="9">8470</strain>
    </source>
</reference>
<dbReference type="GO" id="GO:0015288">
    <property type="term" value="F:porin activity"/>
    <property type="evidence" value="ECO:0007669"/>
    <property type="project" value="TreeGrafter"/>
</dbReference>
<feature type="signal peptide" evidence="8">
    <location>
        <begin position="1"/>
        <end position="20"/>
    </location>
</feature>
<evidence type="ECO:0000256" key="2">
    <source>
        <dbReference type="ARBA" id="ARBA00007613"/>
    </source>
</evidence>
<sequence>MNRKNVFFIALLMASASLPAQNGKKWTLNDCINYALDKNIQLQQNKISLLESEEDVKDAKAALFPSLSFSTGHNIVNRPYRSNSATVNGTEIISSDSKTTYNGSYSLSAQWTLWNGNRRLNSLKQQKKNREIAQLTVEETENMLKEQITQLFIQILYADESIAINKGTLEVSKATYERGKELFNEGSISKADLAQLESQVSSDQYQLVTSESTLRNYKLQLKQLLELDGTAEMELELPELSSEHVMEMLPSQIDVYQTALATRPEIQSGKLNIDNAKLNISYAKGGYMPTISLSASTSSTTNNSSQNNWAQQMKYGWNNMIGISLSIPLYDQRQNKSAVRKAKLQYSTSQLDLMNQEKELYSTIEGFYLDALNAQQQYAAAETKVKSSQTSFDMVSEQFNLGMKNTVELLTEKNNLLSAKQELLQAKYMAILNRTLLNFYADQEIKL</sequence>
<dbReference type="Pfam" id="PF02321">
    <property type="entry name" value="OEP"/>
    <property type="match status" value="2"/>
</dbReference>
<dbReference type="Proteomes" id="UP000784286">
    <property type="component" value="Unassembled WGS sequence"/>
</dbReference>
<dbReference type="AlphaFoldDB" id="A0A948TNR9"/>
<feature type="chain" id="PRO_5037981216" evidence="8">
    <location>
        <begin position="21"/>
        <end position="447"/>
    </location>
</feature>
<comment type="subcellular location">
    <subcellularLocation>
        <location evidence="1">Cell outer membrane</location>
    </subcellularLocation>
</comment>
<evidence type="ECO:0000313" key="9">
    <source>
        <dbReference type="EMBL" id="MBU3856465.1"/>
    </source>
</evidence>
<comment type="similarity">
    <text evidence="2">Belongs to the outer membrane factor (OMF) (TC 1.B.17) family.</text>
</comment>
<dbReference type="InterPro" id="IPR003423">
    <property type="entry name" value="OMP_efflux"/>
</dbReference>
<accession>A0A948TNR9</accession>
<gene>
    <name evidence="9" type="ORF">H9928_07925</name>
</gene>
<reference evidence="9" key="1">
    <citation type="journal article" date="2021" name="PeerJ">
        <title>Extensive microbial diversity within the chicken gut microbiome revealed by metagenomics and culture.</title>
        <authorList>
            <person name="Gilroy R."/>
            <person name="Ravi A."/>
            <person name="Getino M."/>
            <person name="Pursley I."/>
            <person name="Horton D.L."/>
            <person name="Alikhan N.F."/>
            <person name="Baker D."/>
            <person name="Gharbi K."/>
            <person name="Hall N."/>
            <person name="Watson M."/>
            <person name="Adriaenssens E.M."/>
            <person name="Foster-Nyarko E."/>
            <person name="Jarju S."/>
            <person name="Secka A."/>
            <person name="Antonio M."/>
            <person name="Oren A."/>
            <person name="Chaudhuri R.R."/>
            <person name="La Ragione R."/>
            <person name="Hildebrand F."/>
            <person name="Pallen M.J."/>
        </authorList>
    </citation>
    <scope>NUCLEOTIDE SEQUENCE</scope>
    <source>
        <strain evidence="9">8470</strain>
    </source>
</reference>
<evidence type="ECO:0000256" key="6">
    <source>
        <dbReference type="ARBA" id="ARBA00023136"/>
    </source>
</evidence>
<evidence type="ECO:0000256" key="8">
    <source>
        <dbReference type="SAM" id="SignalP"/>
    </source>
</evidence>
<evidence type="ECO:0000256" key="7">
    <source>
        <dbReference type="ARBA" id="ARBA00023237"/>
    </source>
</evidence>